<reference evidence="3 4" key="1">
    <citation type="submission" date="2020-04" db="EMBL/GenBank/DDBJ databases">
        <authorList>
            <person name="Alioto T."/>
            <person name="Alioto T."/>
            <person name="Gomez Garrido J."/>
        </authorList>
    </citation>
    <scope>NUCLEOTIDE SEQUENCE [LARGE SCALE GENOMIC DNA]</scope>
</reference>
<gene>
    <name evidence="3" type="ORF">CLODIP_2_CD11027</name>
</gene>
<dbReference type="AlphaFoldDB" id="A0A8S1CYL7"/>
<evidence type="ECO:0000313" key="4">
    <source>
        <dbReference type="Proteomes" id="UP000494165"/>
    </source>
</evidence>
<feature type="chain" id="PRO_5035797065" description="C-type lectin domain-containing protein" evidence="1">
    <location>
        <begin position="23"/>
        <end position="150"/>
    </location>
</feature>
<keyword evidence="4" id="KW-1185">Reference proteome</keyword>
<proteinExistence type="predicted"/>
<accession>A0A8S1CYL7</accession>
<sequence>MASPLSTSFFIINILLAVSASAGNVSELSSPSGMNYTVIYNEKLNWFDALIFCEARGLVLAHRINTEPEFNYIDGLLNGAGIRSDYTWVGGTEIGVENSYYWIETGDRVELNKWDPNQLPDTANRCLSIRNGLWFRGLCKSEYNFLCMEL</sequence>
<dbReference type="Proteomes" id="UP000494165">
    <property type="component" value="Unassembled WGS sequence"/>
</dbReference>
<evidence type="ECO:0000313" key="3">
    <source>
        <dbReference type="EMBL" id="CAB3373179.1"/>
    </source>
</evidence>
<dbReference type="Pfam" id="PF00059">
    <property type="entry name" value="Lectin_C"/>
    <property type="match status" value="1"/>
</dbReference>
<evidence type="ECO:0000256" key="1">
    <source>
        <dbReference type="SAM" id="SignalP"/>
    </source>
</evidence>
<dbReference type="CDD" id="cd00037">
    <property type="entry name" value="CLECT"/>
    <property type="match status" value="1"/>
</dbReference>
<organism evidence="3 4">
    <name type="scientific">Cloeon dipterum</name>
    <dbReference type="NCBI Taxonomy" id="197152"/>
    <lineage>
        <taxon>Eukaryota</taxon>
        <taxon>Metazoa</taxon>
        <taxon>Ecdysozoa</taxon>
        <taxon>Arthropoda</taxon>
        <taxon>Hexapoda</taxon>
        <taxon>Insecta</taxon>
        <taxon>Pterygota</taxon>
        <taxon>Palaeoptera</taxon>
        <taxon>Ephemeroptera</taxon>
        <taxon>Pisciforma</taxon>
        <taxon>Baetidae</taxon>
        <taxon>Cloeon</taxon>
    </lineage>
</organism>
<dbReference type="SUPFAM" id="SSF56436">
    <property type="entry name" value="C-type lectin-like"/>
    <property type="match status" value="1"/>
</dbReference>
<dbReference type="InterPro" id="IPR016186">
    <property type="entry name" value="C-type_lectin-like/link_sf"/>
</dbReference>
<comment type="caution">
    <text evidence="3">The sequence shown here is derived from an EMBL/GenBank/DDBJ whole genome shotgun (WGS) entry which is preliminary data.</text>
</comment>
<evidence type="ECO:0000259" key="2">
    <source>
        <dbReference type="PROSITE" id="PS50041"/>
    </source>
</evidence>
<dbReference type="Gene3D" id="3.10.100.10">
    <property type="entry name" value="Mannose-Binding Protein A, subunit A"/>
    <property type="match status" value="1"/>
</dbReference>
<feature type="domain" description="C-type lectin" evidence="2">
    <location>
        <begin position="31"/>
        <end position="148"/>
    </location>
</feature>
<dbReference type="InterPro" id="IPR016187">
    <property type="entry name" value="CTDL_fold"/>
</dbReference>
<keyword evidence="1" id="KW-0732">Signal</keyword>
<name>A0A8S1CYL7_9INSE</name>
<protein>
    <recommendedName>
        <fullName evidence="2">C-type lectin domain-containing protein</fullName>
    </recommendedName>
</protein>
<dbReference type="PROSITE" id="PS50041">
    <property type="entry name" value="C_TYPE_LECTIN_2"/>
    <property type="match status" value="1"/>
</dbReference>
<dbReference type="OrthoDB" id="7747825at2759"/>
<feature type="signal peptide" evidence="1">
    <location>
        <begin position="1"/>
        <end position="22"/>
    </location>
</feature>
<dbReference type="EMBL" id="CADEPI010000082">
    <property type="protein sequence ID" value="CAB3373179.1"/>
    <property type="molecule type" value="Genomic_DNA"/>
</dbReference>
<dbReference type="InterPro" id="IPR001304">
    <property type="entry name" value="C-type_lectin-like"/>
</dbReference>